<dbReference type="GO" id="GO:0034028">
    <property type="term" value="F:5-(carboxyamino)imidazole ribonucleotide synthase activity"/>
    <property type="evidence" value="ECO:0007669"/>
    <property type="project" value="UniProtKB-UniRule"/>
</dbReference>
<dbReference type="UniPathway" id="UPA00074">
    <property type="reaction ID" value="UER00942"/>
</dbReference>
<dbReference type="SUPFAM" id="SSF56059">
    <property type="entry name" value="Glutathione synthetase ATP-binding domain-like"/>
    <property type="match status" value="1"/>
</dbReference>
<dbReference type="PANTHER" id="PTHR11609">
    <property type="entry name" value="PURINE BIOSYNTHESIS PROTEIN 6/7, PUR6/7"/>
    <property type="match status" value="1"/>
</dbReference>
<dbReference type="Gene3D" id="3.30.1490.20">
    <property type="entry name" value="ATP-grasp fold, A domain"/>
    <property type="match status" value="1"/>
</dbReference>
<dbReference type="RefSeq" id="WP_135028962.1">
    <property type="nucleotide sequence ID" value="NZ_BMLA01000002.1"/>
</dbReference>
<comment type="function">
    <text evidence="4">Catalyzes the ATP-dependent conversion of 5-aminoimidazole ribonucleotide (AIR) and HCO(3)(-) to N5-carboxyaminoimidazole ribonucleotide (N5-CAIR).</text>
</comment>
<evidence type="ECO:0000313" key="7">
    <source>
        <dbReference type="Proteomes" id="UP000560081"/>
    </source>
</evidence>
<dbReference type="InterPro" id="IPR011054">
    <property type="entry name" value="Rudment_hybrid_motif"/>
</dbReference>
<proteinExistence type="inferred from homology"/>
<feature type="binding site" evidence="4">
    <location>
        <begin position="273"/>
        <end position="274"/>
    </location>
    <ligand>
        <name>ATP</name>
        <dbReference type="ChEBI" id="CHEBI:30616"/>
    </ligand>
</feature>
<comment type="catalytic activity">
    <reaction evidence="4 5">
        <text>5-amino-1-(5-phospho-beta-D-ribosyl)imidazole + hydrogencarbonate + ATP = 5-carboxyamino-1-(5-phospho-D-ribosyl)imidazole + ADP + phosphate + 2 H(+)</text>
        <dbReference type="Rhea" id="RHEA:19317"/>
        <dbReference type="ChEBI" id="CHEBI:15378"/>
        <dbReference type="ChEBI" id="CHEBI:17544"/>
        <dbReference type="ChEBI" id="CHEBI:30616"/>
        <dbReference type="ChEBI" id="CHEBI:43474"/>
        <dbReference type="ChEBI" id="CHEBI:58730"/>
        <dbReference type="ChEBI" id="CHEBI:137981"/>
        <dbReference type="ChEBI" id="CHEBI:456216"/>
        <dbReference type="EC" id="6.3.4.18"/>
    </reaction>
</comment>
<dbReference type="Pfam" id="PF17769">
    <property type="entry name" value="PurK_C"/>
    <property type="match status" value="1"/>
</dbReference>
<evidence type="ECO:0000256" key="3">
    <source>
        <dbReference type="ARBA" id="ARBA00022840"/>
    </source>
</evidence>
<dbReference type="InterPro" id="IPR013815">
    <property type="entry name" value="ATP_grasp_subdomain_1"/>
</dbReference>
<keyword evidence="4 5" id="KW-0436">Ligase</keyword>
<comment type="subunit">
    <text evidence="4 5">Homodimer.</text>
</comment>
<evidence type="ECO:0000256" key="1">
    <source>
        <dbReference type="ARBA" id="ARBA00022741"/>
    </source>
</evidence>
<name>A0A4Y8X2R6_9MICC</name>
<dbReference type="EMBL" id="JACHMC010000001">
    <property type="protein sequence ID" value="MBB4883319.1"/>
    <property type="molecule type" value="Genomic_DNA"/>
</dbReference>
<dbReference type="PANTHER" id="PTHR11609:SF5">
    <property type="entry name" value="PHOSPHORIBOSYLAMINOIMIDAZOLE CARBOXYLASE"/>
    <property type="match status" value="1"/>
</dbReference>
<dbReference type="GO" id="GO:0006189">
    <property type="term" value="P:'de novo' IMP biosynthetic process"/>
    <property type="evidence" value="ECO:0007669"/>
    <property type="project" value="UniProtKB-UniRule"/>
</dbReference>
<dbReference type="InterPro" id="IPR016185">
    <property type="entry name" value="PreATP-grasp_dom_sf"/>
</dbReference>
<feature type="binding site" evidence="4">
    <location>
        <position position="142"/>
    </location>
    <ligand>
        <name>ATP</name>
        <dbReference type="ChEBI" id="CHEBI:30616"/>
    </ligand>
</feature>
<dbReference type="InterPro" id="IPR040686">
    <property type="entry name" value="PurK_C"/>
</dbReference>
<dbReference type="InterPro" id="IPR003135">
    <property type="entry name" value="ATP-grasp_carboxylate-amine"/>
</dbReference>
<keyword evidence="2 4" id="KW-0658">Purine biosynthesis</keyword>
<comment type="pathway">
    <text evidence="4 5">Purine metabolism; IMP biosynthesis via de novo pathway; 5-amino-1-(5-phospho-D-ribosyl)imidazole-4-carboxylate from 5-amino-1-(5-phospho-D-ribosyl)imidazole (N5-CAIR route): step 1/2.</text>
</comment>
<accession>A0A4Y8X2R6</accession>
<evidence type="ECO:0000256" key="5">
    <source>
        <dbReference type="RuleBase" id="RU361200"/>
    </source>
</evidence>
<evidence type="ECO:0000313" key="6">
    <source>
        <dbReference type="EMBL" id="MBB4883319.1"/>
    </source>
</evidence>
<dbReference type="SUPFAM" id="SSF52440">
    <property type="entry name" value="PreATP-grasp domain"/>
    <property type="match status" value="1"/>
</dbReference>
<keyword evidence="1 4" id="KW-0547">Nucleotide-binding</keyword>
<feature type="binding site" evidence="4">
    <location>
        <position position="193"/>
    </location>
    <ligand>
        <name>ATP</name>
        <dbReference type="ChEBI" id="CHEBI:30616"/>
    </ligand>
</feature>
<reference evidence="6 7" key="1">
    <citation type="submission" date="2020-08" db="EMBL/GenBank/DDBJ databases">
        <title>Sequencing the genomes of 1000 actinobacteria strains.</title>
        <authorList>
            <person name="Klenk H.-P."/>
        </authorList>
    </citation>
    <scope>NUCLEOTIDE SEQUENCE [LARGE SCALE GENOMIC DNA]</scope>
    <source>
        <strain evidence="6 7">DSM 19079</strain>
    </source>
</reference>
<comment type="function">
    <text evidence="5">Catalyzes the ATP-dependent conversion of 5-aminoimidazole ribonucleotide (AIR) and HCO(3)- to N5-carboxyaminoimidazole ribonucleotide (N5-CAIR).</text>
</comment>
<dbReference type="GO" id="GO:0046872">
    <property type="term" value="F:metal ion binding"/>
    <property type="evidence" value="ECO:0007669"/>
    <property type="project" value="InterPro"/>
</dbReference>
<evidence type="ECO:0000256" key="2">
    <source>
        <dbReference type="ARBA" id="ARBA00022755"/>
    </source>
</evidence>
<dbReference type="HAMAP" id="MF_01928">
    <property type="entry name" value="PurK"/>
    <property type="match status" value="1"/>
</dbReference>
<dbReference type="NCBIfam" id="NF004680">
    <property type="entry name" value="PRK06019.1-6"/>
    <property type="match status" value="1"/>
</dbReference>
<feature type="binding site" evidence="4">
    <location>
        <begin position="185"/>
        <end position="188"/>
    </location>
    <ligand>
        <name>ATP</name>
        <dbReference type="ChEBI" id="CHEBI:30616"/>
    </ligand>
</feature>
<gene>
    <name evidence="4 5" type="primary">purK</name>
    <name evidence="6" type="ORF">BJ976_001670</name>
</gene>
<dbReference type="OrthoDB" id="9804625at2"/>
<dbReference type="NCBIfam" id="NF004679">
    <property type="entry name" value="PRK06019.1-5"/>
    <property type="match status" value="1"/>
</dbReference>
<dbReference type="Pfam" id="PF22660">
    <property type="entry name" value="RS_preATP-grasp-like"/>
    <property type="match status" value="1"/>
</dbReference>
<dbReference type="InterPro" id="IPR054350">
    <property type="entry name" value="PurT/PurK_preATP-grasp"/>
</dbReference>
<organism evidence="6 7">
    <name type="scientific">Micrococcus flavus</name>
    <dbReference type="NCBI Taxonomy" id="384602"/>
    <lineage>
        <taxon>Bacteria</taxon>
        <taxon>Bacillati</taxon>
        <taxon>Actinomycetota</taxon>
        <taxon>Actinomycetes</taxon>
        <taxon>Micrococcales</taxon>
        <taxon>Micrococcaceae</taxon>
        <taxon>Micrococcus</taxon>
    </lineage>
</organism>
<dbReference type="InterPro" id="IPR011761">
    <property type="entry name" value="ATP-grasp"/>
</dbReference>
<dbReference type="InterPro" id="IPR005875">
    <property type="entry name" value="PurK"/>
</dbReference>
<dbReference type="GO" id="GO:0005829">
    <property type="term" value="C:cytosol"/>
    <property type="evidence" value="ECO:0007669"/>
    <property type="project" value="TreeGrafter"/>
</dbReference>
<comment type="caution">
    <text evidence="6">The sequence shown here is derived from an EMBL/GenBank/DDBJ whole genome shotgun (WGS) entry which is preliminary data.</text>
</comment>
<dbReference type="Gene3D" id="3.40.50.20">
    <property type="match status" value="1"/>
</dbReference>
<comment type="caution">
    <text evidence="4">Lacks conserved residue(s) required for the propagation of feature annotation.</text>
</comment>
<sequence length="403" mass="41676">MTSPRLGVIGGGQLARMMAGPAAELGVPFRVLAEAPDASAAQVAPHVVGDHASLDDLRAFAATVDVVTFDHEHVPTEHLRTLEAEGVAVRPGPDALQFAQDKLLMREAVERLGLPNPAWAPVSTLDEVVAFGDRHGWPMVLKTARGGYDGKGVLVVDSAEDARAGAEEGTLATWLGAGIAPLLAEAMVPFSRELSAQVARTPSGRIAAYPVVESVQTDGVCDVVTAPAPDLDPAVAEAASAAAARIAEELGVVGMLAVELFETPGVGPGFQVNELAMRPHNSGHWSMDGAVTGQFEQHVRAVLDLPLGDTSPHGRGTVMKNILGGAREDLHSGYADAMAAHPRAKVHTYGKDVRPGRKVGHVNVVAEAGLGLADAALAADSAAAVLRDGTAPRPLDPAPEARP</sequence>
<protein>
    <recommendedName>
        <fullName evidence="4 5">N5-carboxyaminoimidazole ribonucleotide synthase</fullName>
        <shortName evidence="4 5">N5-CAIR synthase</shortName>
        <ecNumber evidence="4 5">6.3.4.18</ecNumber>
    </recommendedName>
    <alternativeName>
        <fullName evidence="4 5">5-(carboxyamino)imidazole ribonucleotide synthetase</fullName>
    </alternativeName>
</protein>
<dbReference type="PROSITE" id="PS50975">
    <property type="entry name" value="ATP_GRASP"/>
    <property type="match status" value="1"/>
</dbReference>
<dbReference type="Proteomes" id="UP000560081">
    <property type="component" value="Unassembled WGS sequence"/>
</dbReference>
<dbReference type="GO" id="GO:0004638">
    <property type="term" value="F:phosphoribosylaminoimidazole carboxylase activity"/>
    <property type="evidence" value="ECO:0007669"/>
    <property type="project" value="InterPro"/>
</dbReference>
<comment type="similarity">
    <text evidence="4 5">Belongs to the PurK/PurT family.</text>
</comment>
<feature type="binding site" evidence="4">
    <location>
        <position position="102"/>
    </location>
    <ligand>
        <name>ATP</name>
        <dbReference type="ChEBI" id="CHEBI:30616"/>
    </ligand>
</feature>
<evidence type="ECO:0000256" key="4">
    <source>
        <dbReference type="HAMAP-Rule" id="MF_01928"/>
    </source>
</evidence>
<dbReference type="AlphaFoldDB" id="A0A4Y8X2R6"/>
<dbReference type="EC" id="6.3.4.18" evidence="4 5"/>
<dbReference type="NCBIfam" id="TIGR01161">
    <property type="entry name" value="purK"/>
    <property type="match status" value="1"/>
</dbReference>
<dbReference type="SUPFAM" id="SSF51246">
    <property type="entry name" value="Rudiment single hybrid motif"/>
    <property type="match status" value="1"/>
</dbReference>
<dbReference type="Gene3D" id="3.30.470.20">
    <property type="entry name" value="ATP-grasp fold, B domain"/>
    <property type="match status" value="1"/>
</dbReference>
<keyword evidence="7" id="KW-1185">Reference proteome</keyword>
<keyword evidence="3 4" id="KW-0067">ATP-binding</keyword>
<dbReference type="Pfam" id="PF02222">
    <property type="entry name" value="ATP-grasp"/>
    <property type="match status" value="1"/>
</dbReference>
<dbReference type="GO" id="GO:0005524">
    <property type="term" value="F:ATP binding"/>
    <property type="evidence" value="ECO:0007669"/>
    <property type="project" value="UniProtKB-UniRule"/>
</dbReference>